<evidence type="ECO:0000313" key="2">
    <source>
        <dbReference type="Proteomes" id="UP000221795"/>
    </source>
</evidence>
<keyword evidence="2" id="KW-1185">Reference proteome</keyword>
<dbReference type="Proteomes" id="UP000221795">
    <property type="component" value="Segment"/>
</dbReference>
<evidence type="ECO:0000313" key="1">
    <source>
        <dbReference type="EMBL" id="APZ82557.1"/>
    </source>
</evidence>
<name>A0A217ER46_BPGO3</name>
<organism evidence="1 2">
    <name type="scientific">Bacillus phage vB_BsuM-Goe3</name>
    <dbReference type="NCBI Taxonomy" id="1933063"/>
    <lineage>
        <taxon>Viruses</taxon>
        <taxon>Duplodnaviria</taxon>
        <taxon>Heunggongvirae</taxon>
        <taxon>Uroviricota</taxon>
        <taxon>Caudoviricetes</taxon>
        <taxon>Herelleviridae</taxon>
        <taxon>Bastillevirinae</taxon>
        <taxon>Grisebachstrassevirus</taxon>
        <taxon>Grisebachstrassevirus goe3</taxon>
    </lineage>
</organism>
<accession>A0A217ER46</accession>
<protein>
    <submittedName>
        <fullName evidence="1">Baseplate protein</fullName>
    </submittedName>
</protein>
<organismHost>
    <name type="scientific">Bacillus subtilis</name>
    <dbReference type="NCBI Taxonomy" id="1423"/>
</organismHost>
<gene>
    <name evidence="1" type="ORF">Goe3_c09600</name>
</gene>
<sequence length="500" mass="55807">MSFLKHLLPAWKTNIEDKTKANAAILSALDIELKDSEKETIKSKVLMSLDTSTGEWLDQYGNLFGVLRRDGESDDSYRQRIISYVLLKRGTIPAIIDAIRDYLQDYSSYIEVYEPYTNVFILNHSKLNSKDHFLGEYYTVAVIDIKFSRPFPADILDVINEFKPAGVTVRLTYQPGVNNPNAPIIDSTIDDEEALSGIEWLRIMNGMNDRISGHLNLTARSRDDNDKSGVFRLNHSKLNSNDRLSGAFSVGDATYNLASFSTESLVFDNSTTVADVLRDTRNMSSDFYTKTGEINDLYAAQIVDGASSSYLYFTMDIATYFNVNYSSYLREVRPDGLYNKDTYLSLIDSPYVQYQMNAMLPSTKATKYSLQLLNLNTLTWDTVGSGTLSAEYTQGKAPVGSMKDYLSDNGMLFTRISLEPNTGTLSYDGGSFNDPDAASVIDGGDFGTVPPTEVVDGNVSEPYEFRLGFYEFGFMKDVAVRPTINSEEEVFGSGTLVPIQ</sequence>
<dbReference type="EMBL" id="KY368640">
    <property type="protein sequence ID" value="APZ82557.1"/>
    <property type="molecule type" value="Genomic_DNA"/>
</dbReference>
<proteinExistence type="predicted"/>
<reference evidence="1" key="1">
    <citation type="journal article" date="2017" name="Viruses">
        <title>Characterization of Bacillus subtilis Viruses vB_BsuM-Goe2 and vB_BsuM-Goe3.</title>
        <authorList>
            <person name="Willms I.M."/>
            <person name="Hoppert M."/>
            <person name="Hertel R."/>
        </authorList>
    </citation>
    <scope>NUCLEOTIDE SEQUENCE [LARGE SCALE GENOMIC DNA]</scope>
</reference>